<keyword evidence="4" id="KW-0808">Transferase</keyword>
<dbReference type="EMBL" id="JBBPCC010000007">
    <property type="protein sequence ID" value="MEK8128928.1"/>
    <property type="molecule type" value="Genomic_DNA"/>
</dbReference>
<evidence type="ECO:0000313" key="6">
    <source>
        <dbReference type="EMBL" id="MEK8128928.1"/>
    </source>
</evidence>
<sequence length="385" mass="43392">MTTSIVILTHNELPLTDKCLQSIRQHTHDYELIVVDNGSTDGTVAYLRKQPDIIVHENQENLGFAAGCNQGLGLSHGENILFLNNDTIVTAYWLENMLRVLYEDKRVGMVGPVTNYSSGHQMVPVTYSRLGELEIFARRHVQENEGCYTDVRRLVGFCLLAKRSVLEEIGGFDERFGLGNYEDDDLCLRALRAGYVLRVVQDAFIHHFGHATIRNLQDFDLTKLLDQNRKKASEKWGQDIHQLIYKPAVTISVCMITRDASLTLKRSLDSIAGHADEMIIVDTGSSDDTVELAKTYTSHVYIHSGKGEPSDSYLYAFEQATGEYIVWMRQDEVLDNKTIKRLSSLKLSIDGSEDSVALSDHHGKKASMYRRAAGFRMPDQWGEGV</sequence>
<dbReference type="InterPro" id="IPR001173">
    <property type="entry name" value="Glyco_trans_2-like"/>
</dbReference>
<evidence type="ECO:0000313" key="7">
    <source>
        <dbReference type="Proteomes" id="UP001469365"/>
    </source>
</evidence>
<dbReference type="InterPro" id="IPR029044">
    <property type="entry name" value="Nucleotide-diphossugar_trans"/>
</dbReference>
<reference evidence="6 7" key="1">
    <citation type="submission" date="2024-04" db="EMBL/GenBank/DDBJ databases">
        <title>draft genome sequnece of Paenibacillus filicis.</title>
        <authorList>
            <person name="Kim D.-U."/>
        </authorList>
    </citation>
    <scope>NUCLEOTIDE SEQUENCE [LARGE SCALE GENOMIC DNA]</scope>
    <source>
        <strain evidence="6 7">KACC14197</strain>
    </source>
</reference>
<accession>A0ABU9DLH0</accession>
<gene>
    <name evidence="6" type="ORF">WMW72_13570</name>
</gene>
<proteinExistence type="inferred from homology"/>
<dbReference type="CDD" id="cd04186">
    <property type="entry name" value="GT_2_like_c"/>
    <property type="match status" value="1"/>
</dbReference>
<dbReference type="PANTHER" id="PTHR43179:SF12">
    <property type="entry name" value="GALACTOFURANOSYLTRANSFERASE GLFT2"/>
    <property type="match status" value="1"/>
</dbReference>
<keyword evidence="7" id="KW-1185">Reference proteome</keyword>
<dbReference type="PANTHER" id="PTHR43179">
    <property type="entry name" value="RHAMNOSYLTRANSFERASE WBBL"/>
    <property type="match status" value="1"/>
</dbReference>
<dbReference type="SUPFAM" id="SSF53448">
    <property type="entry name" value="Nucleotide-diphospho-sugar transferases"/>
    <property type="match status" value="2"/>
</dbReference>
<dbReference type="RefSeq" id="WP_341416017.1">
    <property type="nucleotide sequence ID" value="NZ_JBBPCC010000007.1"/>
</dbReference>
<feature type="domain" description="Glycosyltransferase 2-like" evidence="5">
    <location>
        <begin position="252"/>
        <end position="342"/>
    </location>
</feature>
<protein>
    <submittedName>
        <fullName evidence="6">Glycosyltransferase family 2 protein</fullName>
    </submittedName>
</protein>
<feature type="domain" description="Glycosyltransferase 2-like" evidence="5">
    <location>
        <begin position="4"/>
        <end position="170"/>
    </location>
</feature>
<organism evidence="6 7">
    <name type="scientific">Paenibacillus filicis</name>
    <dbReference type="NCBI Taxonomy" id="669464"/>
    <lineage>
        <taxon>Bacteria</taxon>
        <taxon>Bacillati</taxon>
        <taxon>Bacillota</taxon>
        <taxon>Bacilli</taxon>
        <taxon>Bacillales</taxon>
        <taxon>Paenibacillaceae</taxon>
        <taxon>Paenibacillus</taxon>
    </lineage>
</organism>
<evidence type="ECO:0000256" key="1">
    <source>
        <dbReference type="ARBA" id="ARBA00004776"/>
    </source>
</evidence>
<evidence type="ECO:0000256" key="2">
    <source>
        <dbReference type="ARBA" id="ARBA00006739"/>
    </source>
</evidence>
<evidence type="ECO:0000256" key="4">
    <source>
        <dbReference type="ARBA" id="ARBA00022679"/>
    </source>
</evidence>
<keyword evidence="3" id="KW-0328">Glycosyltransferase</keyword>
<dbReference type="Proteomes" id="UP001469365">
    <property type="component" value="Unassembled WGS sequence"/>
</dbReference>
<comment type="caution">
    <text evidence="6">The sequence shown here is derived from an EMBL/GenBank/DDBJ whole genome shotgun (WGS) entry which is preliminary data.</text>
</comment>
<dbReference type="Gene3D" id="3.90.550.10">
    <property type="entry name" value="Spore Coat Polysaccharide Biosynthesis Protein SpsA, Chain A"/>
    <property type="match status" value="2"/>
</dbReference>
<comment type="similarity">
    <text evidence="2">Belongs to the glycosyltransferase 2 family.</text>
</comment>
<comment type="pathway">
    <text evidence="1">Cell wall biogenesis; cell wall polysaccharide biosynthesis.</text>
</comment>
<dbReference type="Pfam" id="PF00535">
    <property type="entry name" value="Glycos_transf_2"/>
    <property type="match status" value="2"/>
</dbReference>
<evidence type="ECO:0000259" key="5">
    <source>
        <dbReference type="Pfam" id="PF00535"/>
    </source>
</evidence>
<name>A0ABU9DLH0_9BACL</name>
<evidence type="ECO:0000256" key="3">
    <source>
        <dbReference type="ARBA" id="ARBA00022676"/>
    </source>
</evidence>